<dbReference type="EMBL" id="JBFOLK010000006">
    <property type="protein sequence ID" value="KAL2504074.1"/>
    <property type="molecule type" value="Genomic_DNA"/>
</dbReference>
<evidence type="ECO:0000313" key="1">
    <source>
        <dbReference type="EMBL" id="KAL2504074.1"/>
    </source>
</evidence>
<evidence type="ECO:0000313" key="2">
    <source>
        <dbReference type="Proteomes" id="UP001604336"/>
    </source>
</evidence>
<reference evidence="2" key="1">
    <citation type="submission" date="2024-07" db="EMBL/GenBank/DDBJ databases">
        <title>Two chromosome-level genome assemblies of Korean endemic species Abeliophyllum distichum and Forsythia ovata (Oleaceae).</title>
        <authorList>
            <person name="Jang H."/>
        </authorList>
    </citation>
    <scope>NUCLEOTIDE SEQUENCE [LARGE SCALE GENOMIC DNA]</scope>
</reference>
<proteinExistence type="predicted"/>
<dbReference type="Proteomes" id="UP001604336">
    <property type="component" value="Unassembled WGS sequence"/>
</dbReference>
<dbReference type="AlphaFoldDB" id="A0ABD1SV21"/>
<organism evidence="1 2">
    <name type="scientific">Abeliophyllum distichum</name>
    <dbReference type="NCBI Taxonomy" id="126358"/>
    <lineage>
        <taxon>Eukaryota</taxon>
        <taxon>Viridiplantae</taxon>
        <taxon>Streptophyta</taxon>
        <taxon>Embryophyta</taxon>
        <taxon>Tracheophyta</taxon>
        <taxon>Spermatophyta</taxon>
        <taxon>Magnoliopsida</taxon>
        <taxon>eudicotyledons</taxon>
        <taxon>Gunneridae</taxon>
        <taxon>Pentapetalae</taxon>
        <taxon>asterids</taxon>
        <taxon>lamiids</taxon>
        <taxon>Lamiales</taxon>
        <taxon>Oleaceae</taxon>
        <taxon>Forsythieae</taxon>
        <taxon>Abeliophyllum</taxon>
    </lineage>
</organism>
<protein>
    <submittedName>
        <fullName evidence="1">Uncharacterized protein</fullName>
    </submittedName>
</protein>
<keyword evidence="2" id="KW-1185">Reference proteome</keyword>
<sequence>MRWKIQQASHEMSNQSPPFMLLQMSNQSIIIFYEVVSKATVEDFRDFTITREIQALIMRESCWKQINHWFQSSTRRAELTSEEANKDPTLEAENSRIYSRFEAVATQIWRCTSKARAAYGETANKSPPFMIDCSSHNWLARISISWLISDDLAMR</sequence>
<name>A0ABD1SV21_9LAMI</name>
<comment type="caution">
    <text evidence="1">The sequence shown here is derived from an EMBL/GenBank/DDBJ whole genome shotgun (WGS) entry which is preliminary data.</text>
</comment>
<gene>
    <name evidence="1" type="ORF">Adt_19695</name>
</gene>
<accession>A0ABD1SV21</accession>